<dbReference type="InterPro" id="IPR006968">
    <property type="entry name" value="RUS_fam"/>
</dbReference>
<dbReference type="VEuPathDB" id="TriTrypDB:TcIL3000.11.15270"/>
<dbReference type="InterPro" id="IPR054549">
    <property type="entry name" value="UVB_sens_RUS_dom"/>
</dbReference>
<dbReference type="EMBL" id="HE575324">
    <property type="protein sequence ID" value="CCC96010.1"/>
    <property type="molecule type" value="Genomic_DNA"/>
</dbReference>
<reference evidence="8" key="1">
    <citation type="journal article" date="2012" name="Proc. Natl. Acad. Sci. U.S.A.">
        <title>Antigenic diversity is generated by distinct evolutionary mechanisms in African trypanosome species.</title>
        <authorList>
            <person name="Jackson A.P."/>
            <person name="Berry A."/>
            <person name="Aslett M."/>
            <person name="Allison H.C."/>
            <person name="Burton P."/>
            <person name="Vavrova-Anderson J."/>
            <person name="Brown R."/>
            <person name="Browne H."/>
            <person name="Corton N."/>
            <person name="Hauser H."/>
            <person name="Gamble J."/>
            <person name="Gilderthorp R."/>
            <person name="Marcello L."/>
            <person name="McQuillan J."/>
            <person name="Otto T.D."/>
            <person name="Quail M.A."/>
            <person name="Sanders M.J."/>
            <person name="van Tonder A."/>
            <person name="Ginger M.L."/>
            <person name="Field M.C."/>
            <person name="Barry J.D."/>
            <person name="Hertz-Fowler C."/>
            <person name="Berriman M."/>
        </authorList>
    </citation>
    <scope>NUCLEOTIDE SEQUENCE</scope>
    <source>
        <strain evidence="8">IL3000</strain>
    </source>
</reference>
<evidence type="ECO:0000313" key="8">
    <source>
        <dbReference type="EMBL" id="CCC96010.1"/>
    </source>
</evidence>
<evidence type="ECO:0000259" key="7">
    <source>
        <dbReference type="Pfam" id="PF04884"/>
    </source>
</evidence>
<protein>
    <submittedName>
        <fullName evidence="8">Uncharacterized protein TCIL3000_11_15270</fullName>
    </submittedName>
</protein>
<organism evidence="8">
    <name type="scientific">Trypanosoma congolense (strain IL3000)</name>
    <dbReference type="NCBI Taxonomy" id="1068625"/>
    <lineage>
        <taxon>Eukaryota</taxon>
        <taxon>Discoba</taxon>
        <taxon>Euglenozoa</taxon>
        <taxon>Kinetoplastea</taxon>
        <taxon>Metakinetoplastina</taxon>
        <taxon>Trypanosomatida</taxon>
        <taxon>Trypanosomatidae</taxon>
        <taxon>Trypanosoma</taxon>
        <taxon>Nannomonas</taxon>
    </lineage>
</organism>
<comment type="similarity">
    <text evidence="2">Belongs to the RUS1 family.</text>
</comment>
<evidence type="ECO:0000256" key="5">
    <source>
        <dbReference type="ARBA" id="ARBA00023136"/>
    </source>
</evidence>
<name>G0V2Y7_TRYCI</name>
<gene>
    <name evidence="8" type="ORF">TCIL3000_11_15270</name>
</gene>
<keyword evidence="3 6" id="KW-0812">Transmembrane</keyword>
<evidence type="ECO:0000256" key="4">
    <source>
        <dbReference type="ARBA" id="ARBA00022989"/>
    </source>
</evidence>
<feature type="transmembrane region" description="Helical" evidence="6">
    <location>
        <begin position="157"/>
        <end position="186"/>
    </location>
</feature>
<keyword evidence="5 6" id="KW-0472">Membrane</keyword>
<keyword evidence="4 6" id="KW-1133">Transmembrane helix</keyword>
<evidence type="ECO:0000256" key="3">
    <source>
        <dbReference type="ARBA" id="ARBA00022692"/>
    </source>
</evidence>
<accession>G0V2Y7</accession>
<proteinExistence type="inferred from homology"/>
<dbReference type="PANTHER" id="PTHR12770">
    <property type="entry name" value="RUS1 FAMILY PROTEIN C16ORF58"/>
    <property type="match status" value="1"/>
</dbReference>
<dbReference type="PANTHER" id="PTHR12770:SF31">
    <property type="entry name" value="RUS FAMILY MEMBER 1"/>
    <property type="match status" value="1"/>
</dbReference>
<comment type="subcellular location">
    <subcellularLocation>
        <location evidence="1">Membrane</location>
    </subcellularLocation>
</comment>
<dbReference type="GO" id="GO:0016020">
    <property type="term" value="C:membrane"/>
    <property type="evidence" value="ECO:0007669"/>
    <property type="project" value="UniProtKB-SubCell"/>
</dbReference>
<dbReference type="Pfam" id="PF04884">
    <property type="entry name" value="UVB_sens_prot"/>
    <property type="match status" value="1"/>
</dbReference>
<feature type="transmembrane region" description="Helical" evidence="6">
    <location>
        <begin position="288"/>
        <end position="309"/>
    </location>
</feature>
<feature type="domain" description="Protein root UVB sensitive/RUS" evidence="7">
    <location>
        <begin position="128"/>
        <end position="358"/>
    </location>
</feature>
<evidence type="ECO:0000256" key="1">
    <source>
        <dbReference type="ARBA" id="ARBA00004370"/>
    </source>
</evidence>
<sequence>MLHFVCGCSWTFCCPSPQLCMGLPLRRMRYAGLTSRGLRCSSDMATTLRAPNPRSCATMSKQTVVSHREKGSGVQVSHGTLVTPPRYPCHHHMKYVPKPTTMFFFQYNENFTWESTKARPGEIRLVSRRKESPLQRLRLFGMPTGYPDSCAEGFRRYFLLSLCSTFVSSFASSIAYQSILNGFLLVSSPQLWMLKDLAPALAAAYLANRVVSYENRPKFWFVVSVVLHNTSIVLEMIIPSVVPHNLLTAAVLTSCVRQSASLMFLVTRASALQHFAVSGNLAELTKKFNSFGIVIYTVSTALGIAYTYYVASLTAQLVTVLFCCGANLVLSYMSMCNIAFRVLNGTTISVILRAYVKEGCLGPGHVLSPREVSDFIGLRMLDVGTHEDSDCLGLLYVNPPVNKINICHATLGEDVLYFCSSGMFLFALWEETSSLSLRERWLRWEKPQRMSRKFLKWFSSQRQRGCAGGAVRQRLVLLVRQECDSLHLLTAYLLAYTALLQNANSIVELRRFLCSCSGEQSLWLKRGSELKNSLQAAGWDVERLALDPLNFRLSSLMLFADRGSRGLDHFAVPGKDTKGCGALDFSTAAAAPAGSD</sequence>
<feature type="transmembrane region" description="Helical" evidence="6">
    <location>
        <begin position="219"/>
        <end position="240"/>
    </location>
</feature>
<feature type="transmembrane region" description="Helical" evidence="6">
    <location>
        <begin position="315"/>
        <end position="333"/>
    </location>
</feature>
<evidence type="ECO:0000256" key="2">
    <source>
        <dbReference type="ARBA" id="ARBA00007558"/>
    </source>
</evidence>
<evidence type="ECO:0000256" key="6">
    <source>
        <dbReference type="SAM" id="Phobius"/>
    </source>
</evidence>
<dbReference type="AlphaFoldDB" id="G0V2Y7"/>